<name>A0A346NTP5_9ROSI</name>
<evidence type="ECO:0000256" key="5">
    <source>
        <dbReference type="ARBA" id="ARBA00023242"/>
    </source>
</evidence>
<dbReference type="SMART" id="SM00432">
    <property type="entry name" value="MADS"/>
    <property type="match status" value="1"/>
</dbReference>
<dbReference type="EMBL" id="MG491304">
    <property type="protein sequence ID" value="AXR70638.1"/>
    <property type="molecule type" value="mRNA"/>
</dbReference>
<dbReference type="GO" id="GO:0046983">
    <property type="term" value="F:protein dimerization activity"/>
    <property type="evidence" value="ECO:0007669"/>
    <property type="project" value="InterPro"/>
</dbReference>
<evidence type="ECO:0000256" key="6">
    <source>
        <dbReference type="SAM" id="MobiDB-lite"/>
    </source>
</evidence>
<evidence type="ECO:0000256" key="1">
    <source>
        <dbReference type="ARBA" id="ARBA00004123"/>
    </source>
</evidence>
<comment type="subcellular location">
    <subcellularLocation>
        <location evidence="1">Nucleus</location>
    </subcellularLocation>
</comment>
<dbReference type="AlphaFoldDB" id="A0A346NTP5"/>
<organism evidence="8">
    <name type="scientific">Momordica dioica</name>
    <dbReference type="NCBI Taxonomy" id="654836"/>
    <lineage>
        <taxon>Eukaryota</taxon>
        <taxon>Viridiplantae</taxon>
        <taxon>Streptophyta</taxon>
        <taxon>Embryophyta</taxon>
        <taxon>Tracheophyta</taxon>
        <taxon>Spermatophyta</taxon>
        <taxon>Magnoliopsida</taxon>
        <taxon>eudicotyledons</taxon>
        <taxon>Gunneridae</taxon>
        <taxon>Pentapetalae</taxon>
        <taxon>rosids</taxon>
        <taxon>fabids</taxon>
        <taxon>Cucurbitales</taxon>
        <taxon>Cucurbitaceae</taxon>
        <taxon>Momordiceae</taxon>
        <taxon>Momordica</taxon>
    </lineage>
</organism>
<dbReference type="PANTHER" id="PTHR11945:SF776">
    <property type="entry name" value="AGAMOUS-LIKE 50-RELATED"/>
    <property type="match status" value="1"/>
</dbReference>
<evidence type="ECO:0000256" key="3">
    <source>
        <dbReference type="ARBA" id="ARBA00023125"/>
    </source>
</evidence>
<dbReference type="GO" id="GO:0000981">
    <property type="term" value="F:DNA-binding transcription factor activity, RNA polymerase II-specific"/>
    <property type="evidence" value="ECO:0007669"/>
    <property type="project" value="TreeGrafter"/>
</dbReference>
<protein>
    <submittedName>
        <fullName evidence="8">MADS-box 16</fullName>
    </submittedName>
</protein>
<dbReference type="PROSITE" id="PS50066">
    <property type="entry name" value="MADS_BOX_2"/>
    <property type="match status" value="1"/>
</dbReference>
<evidence type="ECO:0000259" key="7">
    <source>
        <dbReference type="PROSITE" id="PS50066"/>
    </source>
</evidence>
<dbReference type="Pfam" id="PF00319">
    <property type="entry name" value="SRF-TF"/>
    <property type="match status" value="1"/>
</dbReference>
<dbReference type="GO" id="GO:0000978">
    <property type="term" value="F:RNA polymerase II cis-regulatory region sequence-specific DNA binding"/>
    <property type="evidence" value="ECO:0007669"/>
    <property type="project" value="TreeGrafter"/>
</dbReference>
<accession>A0A346NTP5</accession>
<dbReference type="GO" id="GO:0005634">
    <property type="term" value="C:nucleus"/>
    <property type="evidence" value="ECO:0007669"/>
    <property type="project" value="UniProtKB-SubCell"/>
</dbReference>
<keyword evidence="2" id="KW-0805">Transcription regulation</keyword>
<dbReference type="PANTHER" id="PTHR11945">
    <property type="entry name" value="MADS BOX PROTEIN"/>
    <property type="match status" value="1"/>
</dbReference>
<keyword evidence="3" id="KW-0238">DNA-binding</keyword>
<feature type="compositionally biased region" description="Basic and acidic residues" evidence="6">
    <location>
        <begin position="108"/>
        <end position="124"/>
    </location>
</feature>
<dbReference type="PRINTS" id="PR00404">
    <property type="entry name" value="MADSDOMAIN"/>
</dbReference>
<evidence type="ECO:0000313" key="8">
    <source>
        <dbReference type="EMBL" id="AXR70638.1"/>
    </source>
</evidence>
<keyword evidence="5" id="KW-0539">Nucleus</keyword>
<dbReference type="Gene3D" id="3.40.1810.10">
    <property type="entry name" value="Transcription factor, MADS-box"/>
    <property type="match status" value="1"/>
</dbReference>
<dbReference type="InterPro" id="IPR002100">
    <property type="entry name" value="TF_MADSbox"/>
</dbReference>
<keyword evidence="4" id="KW-0804">Transcription</keyword>
<evidence type="ECO:0000256" key="4">
    <source>
        <dbReference type="ARBA" id="ARBA00023163"/>
    </source>
</evidence>
<sequence length="220" mass="25058">MKKTSGRRKVEIKKMKKESRLQVTFSKRRVGLFKKAAELCLLCGAKIAIIVFSPGGKAFSFGHPDVDVELDRFRNRVEEHNNMNLDETEAYLPLPEMNRDLTEVKEEVEMEQKKKQSRKKEERSNANAEEWWEEAVEELNLSQLKCMKESLEDLKKKVAEKAEKLIHVTNPNFYVTSSNNAAPITGSGGNISTNAASFDQNRMTTPPQTLLFGFDGIRGF</sequence>
<proteinExistence type="evidence at transcript level"/>
<reference evidence="8" key="1">
    <citation type="journal article" date="2018" name="3 Biotech.">
        <title>Molecular cloning, characterization and expression analysis of MADS-box genes associated with reproductive development in Momordica dioica Roxb.</title>
        <authorList>
            <person name="Mohanty J.N."/>
            <person name="Joshi R.K."/>
        </authorList>
    </citation>
    <scope>NUCLEOTIDE SEQUENCE</scope>
</reference>
<dbReference type="FunFam" id="3.40.1810.10:FF:000006">
    <property type="entry name" value="Agamous-like MADS-box protein AGL62"/>
    <property type="match status" value="1"/>
</dbReference>
<dbReference type="InterPro" id="IPR036879">
    <property type="entry name" value="TF_MADSbox_sf"/>
</dbReference>
<evidence type="ECO:0000256" key="2">
    <source>
        <dbReference type="ARBA" id="ARBA00023015"/>
    </source>
</evidence>
<dbReference type="SUPFAM" id="SSF55455">
    <property type="entry name" value="SRF-like"/>
    <property type="match status" value="1"/>
</dbReference>
<feature type="region of interest" description="Disordered" evidence="6">
    <location>
        <begin position="108"/>
        <end position="128"/>
    </location>
</feature>
<feature type="domain" description="MADS-box" evidence="7">
    <location>
        <begin position="5"/>
        <end position="65"/>
    </location>
</feature>